<evidence type="ECO:0000256" key="5">
    <source>
        <dbReference type="ARBA" id="ARBA00022490"/>
    </source>
</evidence>
<evidence type="ECO:0000256" key="3">
    <source>
        <dbReference type="ARBA" id="ARBA00007197"/>
    </source>
</evidence>
<feature type="compositionally biased region" description="Acidic residues" evidence="13">
    <location>
        <begin position="289"/>
        <end position="299"/>
    </location>
</feature>
<dbReference type="InterPro" id="IPR000206">
    <property type="entry name" value="Ribosomal_bL12"/>
</dbReference>
<evidence type="ECO:0000256" key="1">
    <source>
        <dbReference type="ARBA" id="ARBA00004123"/>
    </source>
</evidence>
<evidence type="ECO:0000256" key="11">
    <source>
        <dbReference type="ARBA" id="ARBA00023274"/>
    </source>
</evidence>
<evidence type="ECO:0000256" key="9">
    <source>
        <dbReference type="ARBA" id="ARBA00023163"/>
    </source>
</evidence>
<protein>
    <submittedName>
        <fullName evidence="18">Ribosomal protein L7/L12</fullName>
    </submittedName>
</protein>
<keyword evidence="12" id="KW-0175">Coiled coil</keyword>
<evidence type="ECO:0000313" key="18">
    <source>
        <dbReference type="EMBL" id="OAJ37289.1"/>
    </source>
</evidence>
<dbReference type="OrthoDB" id="293823at2759"/>
<keyword evidence="10" id="KW-0539">Nucleus</keyword>
<feature type="domain" description="NOT2/NOT3/NOT5 C-terminal" evidence="16">
    <location>
        <begin position="585"/>
        <end position="704"/>
    </location>
</feature>
<dbReference type="GO" id="GO:0006412">
    <property type="term" value="P:translation"/>
    <property type="evidence" value="ECO:0007669"/>
    <property type="project" value="InterPro"/>
</dbReference>
<evidence type="ECO:0000256" key="8">
    <source>
        <dbReference type="ARBA" id="ARBA00023015"/>
    </source>
</evidence>
<dbReference type="Gene3D" id="1.20.5.710">
    <property type="entry name" value="Single helix bin"/>
    <property type="match status" value="1"/>
</dbReference>
<comment type="similarity">
    <text evidence="4">Belongs to the CNOT2/3/5 family.</text>
</comment>
<dbReference type="Pfam" id="PF00542">
    <property type="entry name" value="Ribosomal_L12"/>
    <property type="match status" value="1"/>
</dbReference>
<dbReference type="InterPro" id="IPR040168">
    <property type="entry name" value="Not2/3/5"/>
</dbReference>
<keyword evidence="11" id="KW-0687">Ribonucleoprotein</keyword>
<evidence type="ECO:0000259" key="15">
    <source>
        <dbReference type="Pfam" id="PF04065"/>
    </source>
</evidence>
<evidence type="ECO:0000256" key="10">
    <source>
        <dbReference type="ARBA" id="ARBA00023242"/>
    </source>
</evidence>
<dbReference type="Gene3D" id="3.30.1390.10">
    <property type="match status" value="1"/>
</dbReference>
<name>A0A177WB26_BATDL</name>
<dbReference type="CDD" id="cd00387">
    <property type="entry name" value="Ribosomal_L7_L12"/>
    <property type="match status" value="1"/>
</dbReference>
<dbReference type="GO" id="GO:0005737">
    <property type="term" value="C:cytoplasm"/>
    <property type="evidence" value="ECO:0007669"/>
    <property type="project" value="UniProtKB-SubCell"/>
</dbReference>
<evidence type="ECO:0000259" key="17">
    <source>
        <dbReference type="Pfam" id="PF16320"/>
    </source>
</evidence>
<dbReference type="GO" id="GO:0000289">
    <property type="term" value="P:nuclear-transcribed mRNA poly(A) tail shortening"/>
    <property type="evidence" value="ECO:0007669"/>
    <property type="project" value="UniProtKB-ARBA"/>
</dbReference>
<dbReference type="InterPro" id="IPR007207">
    <property type="entry name" value="Not_N"/>
</dbReference>
<dbReference type="GO" id="GO:0005840">
    <property type="term" value="C:ribosome"/>
    <property type="evidence" value="ECO:0007669"/>
    <property type="project" value="UniProtKB-KW"/>
</dbReference>
<dbReference type="GO" id="GO:1990904">
    <property type="term" value="C:ribonucleoprotein complex"/>
    <property type="evidence" value="ECO:0007669"/>
    <property type="project" value="UniProtKB-KW"/>
</dbReference>
<gene>
    <name evidence="18" type="ORF">BDEG_21331</name>
</gene>
<reference evidence="18 19" key="2">
    <citation type="submission" date="2016-05" db="EMBL/GenBank/DDBJ databases">
        <title>Lineage-specific infection strategies underlie the spectrum of fungal disease in amphibians.</title>
        <authorList>
            <person name="Cuomo C.A."/>
            <person name="Farrer R.A."/>
            <person name="James T."/>
            <person name="Longcore J."/>
            <person name="Birren B."/>
        </authorList>
    </citation>
    <scope>NUCLEOTIDE SEQUENCE [LARGE SCALE GENOMIC DNA]</scope>
    <source>
        <strain evidence="18 19">JEL423</strain>
    </source>
</reference>
<dbReference type="Proteomes" id="UP000077115">
    <property type="component" value="Unassembled WGS sequence"/>
</dbReference>
<evidence type="ECO:0000313" key="19">
    <source>
        <dbReference type="Proteomes" id="UP000077115"/>
    </source>
</evidence>
<dbReference type="VEuPathDB" id="FungiDB:BDEG_21331"/>
<evidence type="ECO:0000259" key="14">
    <source>
        <dbReference type="Pfam" id="PF00542"/>
    </source>
</evidence>
<evidence type="ECO:0000256" key="12">
    <source>
        <dbReference type="SAM" id="Coils"/>
    </source>
</evidence>
<sequence>MDEHSSQRMRVVDLTNSWIQPLDQLCNIQTSHGCEKTTRKSHLFPLHRIRINHWIAEIERTLKKVSEGVEIFESIFEKISTASNQAQKEKFEGDLKKEIKKLQRYRDQIKSWASSNEIKDKRALLDNRKLIEQQMEKFKAMEKELKTKAYSQAGLNAASRIDPQEKEKEDLRQWIAEMTDELNVQIDMLEAELETLQIAVRKAKKGDSSKSDRVSKIDKIIERHKHHQTTLEIVLRMMDNGNLKLEEVASVQDDVAYYVESNQDPDFEEDEGIYEGLNLEEAEAYGFANEDEDEDDSDTDTPMVSPPLKEREITVKNHAKDRDADSEIKRKGSKNDHDVKVSSPSKLKATVLPVRATVKEDLAKGSMLKSIILPPRPAPTPVRSVTGTALVEAPAPLSQRYAAAAASTTIPDPHIKPFKAADTGKGIRQLTADVMINGKQHSIHTTLPNENHPLAVQTLAQKGSPQSLTTVSPSRVTFNLANSQYTSTSTSMPPSLSPSSNRSLVATPLASETFSNDMLHRIALDQSAESSPPIMEAMDNHLPPILADLVASFDIAKERSQRTSNDAYFSRMVESSFQCLIDATDSAKSKAYTAKDPYPVPSYYPQTPLATFESNPLIFERFDVDTLFFIFYYRIGTYQQFLAARELKRQSWRFHKKYLTWFQRHEEPKTITDEFEQGTYVYFDYEESWCQRKKTDFRFEYKYLEDELRSGKFEFFLSAPSNPKQIQIGQQNTTMFCKASSLFIQPVTIVTRCQSRAAMRLFSPLSRTSFMTRNMSTEVESSAKITKIVDEIATLNLLETASLVSALKIKLNIQDVVMSAPAAAAPAASSAAPVEEKPKEKTSFKVTLQKFDPASKAKVIKEIKAILPGANLVEAKKFVESAPKTIKEDVPKDEAEKIKAVLETNGATVTLE</sequence>
<dbReference type="HAMAP" id="MF_00368">
    <property type="entry name" value="Ribosomal_bL12"/>
    <property type="match status" value="1"/>
</dbReference>
<evidence type="ECO:0000256" key="7">
    <source>
        <dbReference type="ARBA" id="ARBA00022980"/>
    </source>
</evidence>
<dbReference type="SUPFAM" id="SSF48300">
    <property type="entry name" value="Ribosomal protein L7/12, oligomerisation (N-terminal) domain"/>
    <property type="match status" value="1"/>
</dbReference>
<dbReference type="InterPro" id="IPR014719">
    <property type="entry name" value="Ribosomal_bL12_C/ClpS-like"/>
</dbReference>
<dbReference type="Pfam" id="PF16320">
    <property type="entry name" value="Ribosomal_L12_N"/>
    <property type="match status" value="1"/>
</dbReference>
<evidence type="ECO:0000256" key="13">
    <source>
        <dbReference type="SAM" id="MobiDB-lite"/>
    </source>
</evidence>
<evidence type="ECO:0000256" key="2">
    <source>
        <dbReference type="ARBA" id="ARBA00004496"/>
    </source>
</evidence>
<feature type="coiled-coil region" evidence="12">
    <location>
        <begin position="179"/>
        <end position="206"/>
    </location>
</feature>
<dbReference type="FunFam" id="3.30.1390.10:FF:000001">
    <property type="entry name" value="50S ribosomal protein L7/L12"/>
    <property type="match status" value="1"/>
</dbReference>
<evidence type="ECO:0000259" key="16">
    <source>
        <dbReference type="Pfam" id="PF04153"/>
    </source>
</evidence>
<dbReference type="InterPro" id="IPR038635">
    <property type="entry name" value="CCR4-NOT_su2/3/5_C_sf"/>
</dbReference>
<keyword evidence="7 18" id="KW-0689">Ribosomal protein</keyword>
<accession>A0A177WB26</accession>
<dbReference type="Pfam" id="PF04153">
    <property type="entry name" value="NOT2_3_5_C"/>
    <property type="match status" value="1"/>
</dbReference>
<keyword evidence="8" id="KW-0805">Transcription regulation</keyword>
<comment type="subcellular location">
    <subcellularLocation>
        <location evidence="2">Cytoplasm</location>
    </subcellularLocation>
    <subcellularLocation>
        <location evidence="1">Nucleus</location>
    </subcellularLocation>
</comment>
<feature type="coiled-coil region" evidence="12">
    <location>
        <begin position="88"/>
        <end position="148"/>
    </location>
</feature>
<dbReference type="GO" id="GO:0006355">
    <property type="term" value="P:regulation of DNA-templated transcription"/>
    <property type="evidence" value="ECO:0007669"/>
    <property type="project" value="InterPro"/>
</dbReference>
<proteinExistence type="inferred from homology"/>
<dbReference type="Pfam" id="PF04065">
    <property type="entry name" value="Not3"/>
    <property type="match status" value="1"/>
</dbReference>
<feature type="compositionally biased region" description="Basic and acidic residues" evidence="13">
    <location>
        <begin position="308"/>
        <end position="340"/>
    </location>
</feature>
<keyword evidence="9" id="KW-0804">Transcription</keyword>
<dbReference type="InterPro" id="IPR007282">
    <property type="entry name" value="NOT2/3/5_C"/>
</dbReference>
<dbReference type="InterPro" id="IPR008932">
    <property type="entry name" value="Ribosomal_bL12_oligo"/>
</dbReference>
<dbReference type="eggNOG" id="KOG2150">
    <property type="taxonomic scope" value="Eukaryota"/>
</dbReference>
<comment type="similarity">
    <text evidence="3">Belongs to the bacterial ribosomal protein bL12 family.</text>
</comment>
<dbReference type="InterPro" id="IPR036235">
    <property type="entry name" value="Ribosomal_bL12_oligo_N_sf"/>
</dbReference>
<feature type="domain" description="CCR4-Not complex component Not N-terminal" evidence="15">
    <location>
        <begin position="56"/>
        <end position="280"/>
    </location>
</feature>
<reference evidence="18 19" key="1">
    <citation type="submission" date="2006-10" db="EMBL/GenBank/DDBJ databases">
        <title>The Genome Sequence of Batrachochytrium dendrobatidis JEL423.</title>
        <authorList>
            <consortium name="The Broad Institute Genome Sequencing Platform"/>
            <person name="Birren B."/>
            <person name="Lander E."/>
            <person name="Galagan J."/>
            <person name="Cuomo C."/>
            <person name="Devon K."/>
            <person name="Jaffe D."/>
            <person name="Butler J."/>
            <person name="Alvarez P."/>
            <person name="Gnerre S."/>
            <person name="Grabherr M."/>
            <person name="Kleber M."/>
            <person name="Mauceli E."/>
            <person name="Brockman W."/>
            <person name="Young S."/>
            <person name="LaButti K."/>
            <person name="Sykes S."/>
            <person name="DeCaprio D."/>
            <person name="Crawford M."/>
            <person name="Koehrsen M."/>
            <person name="Engels R."/>
            <person name="Montgomery P."/>
            <person name="Pearson M."/>
            <person name="Howarth C."/>
            <person name="Larson L."/>
            <person name="White J."/>
            <person name="O'Leary S."/>
            <person name="Kodira C."/>
            <person name="Zeng Q."/>
            <person name="Yandava C."/>
            <person name="Alvarado L."/>
            <person name="Longcore J."/>
            <person name="James T."/>
        </authorList>
    </citation>
    <scope>NUCLEOTIDE SEQUENCE [LARGE SCALE GENOMIC DNA]</scope>
    <source>
        <strain evidence="18 19">JEL423</strain>
    </source>
</reference>
<dbReference type="PANTHER" id="PTHR23326">
    <property type="entry name" value="CCR4 NOT-RELATED"/>
    <property type="match status" value="1"/>
</dbReference>
<evidence type="ECO:0000256" key="6">
    <source>
        <dbReference type="ARBA" id="ARBA00022491"/>
    </source>
</evidence>
<dbReference type="GO" id="GO:0005634">
    <property type="term" value="C:nucleus"/>
    <property type="evidence" value="ECO:0007669"/>
    <property type="project" value="UniProtKB-SubCell"/>
</dbReference>
<keyword evidence="6" id="KW-0678">Repressor</keyword>
<dbReference type="InterPro" id="IPR013823">
    <property type="entry name" value="Ribosomal_bL12_C"/>
</dbReference>
<dbReference type="GO" id="GO:0003735">
    <property type="term" value="F:structural constituent of ribosome"/>
    <property type="evidence" value="ECO:0007669"/>
    <property type="project" value="InterPro"/>
</dbReference>
<evidence type="ECO:0000256" key="4">
    <source>
        <dbReference type="ARBA" id="ARBA00007682"/>
    </source>
</evidence>
<dbReference type="AlphaFoldDB" id="A0A177WB26"/>
<dbReference type="FunFam" id="2.30.30.1020:FF:000006">
    <property type="entry name" value="CCR4-NOT transcription complex, subunit 3"/>
    <property type="match status" value="1"/>
</dbReference>
<dbReference type="STRING" id="403673.A0A177WB26"/>
<dbReference type="EMBL" id="DS022300">
    <property type="protein sequence ID" value="OAJ37289.1"/>
    <property type="molecule type" value="Genomic_DNA"/>
</dbReference>
<dbReference type="SUPFAM" id="SSF54736">
    <property type="entry name" value="ClpS-like"/>
    <property type="match status" value="1"/>
</dbReference>
<feature type="domain" description="Large ribosomal subunit protein bL12 C-terminal" evidence="14">
    <location>
        <begin position="844"/>
        <end position="912"/>
    </location>
</feature>
<feature type="region of interest" description="Disordered" evidence="13">
    <location>
        <begin position="289"/>
        <end position="344"/>
    </location>
</feature>
<dbReference type="Gene3D" id="2.30.30.1020">
    <property type="entry name" value="CCR4-NOT complex subunit 2/3/5, C-terminal domain"/>
    <property type="match status" value="1"/>
</dbReference>
<keyword evidence="5" id="KW-0963">Cytoplasm</keyword>
<organism evidence="18 19">
    <name type="scientific">Batrachochytrium dendrobatidis (strain JEL423)</name>
    <dbReference type="NCBI Taxonomy" id="403673"/>
    <lineage>
        <taxon>Eukaryota</taxon>
        <taxon>Fungi</taxon>
        <taxon>Fungi incertae sedis</taxon>
        <taxon>Chytridiomycota</taxon>
        <taxon>Chytridiomycota incertae sedis</taxon>
        <taxon>Chytridiomycetes</taxon>
        <taxon>Rhizophydiales</taxon>
        <taxon>Rhizophydiales incertae sedis</taxon>
        <taxon>Batrachochytrium</taxon>
    </lineage>
</organism>
<dbReference type="GO" id="GO:0030015">
    <property type="term" value="C:CCR4-NOT core complex"/>
    <property type="evidence" value="ECO:0007669"/>
    <property type="project" value="InterPro"/>
</dbReference>
<feature type="domain" description="Large ribosomal subunit protein bL12 oligomerization" evidence="17">
    <location>
        <begin position="784"/>
        <end position="831"/>
    </location>
</feature>